<organism evidence="4 5">
    <name type="scientific">Rhynchospora breviuscula</name>
    <dbReference type="NCBI Taxonomy" id="2022672"/>
    <lineage>
        <taxon>Eukaryota</taxon>
        <taxon>Viridiplantae</taxon>
        <taxon>Streptophyta</taxon>
        <taxon>Embryophyta</taxon>
        <taxon>Tracheophyta</taxon>
        <taxon>Spermatophyta</taxon>
        <taxon>Magnoliopsida</taxon>
        <taxon>Liliopsida</taxon>
        <taxon>Poales</taxon>
        <taxon>Cyperaceae</taxon>
        <taxon>Cyperoideae</taxon>
        <taxon>Rhynchosporeae</taxon>
        <taxon>Rhynchospora</taxon>
    </lineage>
</organism>
<dbReference type="AlphaFoldDB" id="A0A9Q0CCE4"/>
<dbReference type="SUPFAM" id="SSF81383">
    <property type="entry name" value="F-box domain"/>
    <property type="match status" value="1"/>
</dbReference>
<accession>A0A9Q0CCE4</accession>
<evidence type="ECO:0000313" key="5">
    <source>
        <dbReference type="Proteomes" id="UP001151287"/>
    </source>
</evidence>
<comment type="caution">
    <text evidence="4">The sequence shown here is derived from an EMBL/GenBank/DDBJ whole genome shotgun (WGS) entry which is preliminary data.</text>
</comment>
<dbReference type="InterPro" id="IPR032675">
    <property type="entry name" value="LRR_dom_sf"/>
</dbReference>
<dbReference type="InterPro" id="IPR036047">
    <property type="entry name" value="F-box-like_dom_sf"/>
</dbReference>
<dbReference type="InterPro" id="IPR001810">
    <property type="entry name" value="F-box_dom"/>
</dbReference>
<feature type="region of interest" description="Disordered" evidence="1">
    <location>
        <begin position="1"/>
        <end position="29"/>
    </location>
</feature>
<protein>
    <recommendedName>
        <fullName evidence="6">F-box domain-containing protein</fullName>
    </recommendedName>
</protein>
<dbReference type="PANTHER" id="PTHR31293:SF12">
    <property type="entry name" value="RNI-LIKE SUPERFAMILY PROTEIN"/>
    <property type="match status" value="1"/>
</dbReference>
<dbReference type="OrthoDB" id="582804at2759"/>
<dbReference type="InterPro" id="IPR055294">
    <property type="entry name" value="FBL60-like"/>
</dbReference>
<evidence type="ECO:0000259" key="3">
    <source>
        <dbReference type="Pfam" id="PF24758"/>
    </source>
</evidence>
<dbReference type="Pfam" id="PF00646">
    <property type="entry name" value="F-box"/>
    <property type="match status" value="1"/>
</dbReference>
<reference evidence="4" key="1">
    <citation type="journal article" date="2022" name="Cell">
        <title>Repeat-based holocentromeres influence genome architecture and karyotype evolution.</title>
        <authorList>
            <person name="Hofstatter P.G."/>
            <person name="Thangavel G."/>
            <person name="Lux T."/>
            <person name="Neumann P."/>
            <person name="Vondrak T."/>
            <person name="Novak P."/>
            <person name="Zhang M."/>
            <person name="Costa L."/>
            <person name="Castellani M."/>
            <person name="Scott A."/>
            <person name="Toegelov H."/>
            <person name="Fuchs J."/>
            <person name="Mata-Sucre Y."/>
            <person name="Dias Y."/>
            <person name="Vanzela A.L.L."/>
            <person name="Huettel B."/>
            <person name="Almeida C.C.S."/>
            <person name="Simkova H."/>
            <person name="Souza G."/>
            <person name="Pedrosa-Harand A."/>
            <person name="Macas J."/>
            <person name="Mayer K.F.X."/>
            <person name="Houben A."/>
            <person name="Marques A."/>
        </authorList>
    </citation>
    <scope>NUCLEOTIDE SEQUENCE</scope>
    <source>
        <strain evidence="4">RhyBre1mFocal</strain>
    </source>
</reference>
<dbReference type="InterPro" id="IPR055411">
    <property type="entry name" value="LRR_FXL15/At3g58940/PEG3-like"/>
</dbReference>
<keyword evidence="5" id="KW-1185">Reference proteome</keyword>
<dbReference type="Gene3D" id="1.20.1280.50">
    <property type="match status" value="1"/>
</dbReference>
<dbReference type="Pfam" id="PF24758">
    <property type="entry name" value="LRR_At5g56370"/>
    <property type="match status" value="1"/>
</dbReference>
<feature type="domain" description="F-box/LRR-repeat protein 15/At3g58940/PEG3-like LRR" evidence="3">
    <location>
        <begin position="201"/>
        <end position="288"/>
    </location>
</feature>
<dbReference type="EMBL" id="JAMQYH010000004">
    <property type="protein sequence ID" value="KAJ1691337.1"/>
    <property type="molecule type" value="Genomic_DNA"/>
</dbReference>
<evidence type="ECO:0000256" key="1">
    <source>
        <dbReference type="SAM" id="MobiDB-lite"/>
    </source>
</evidence>
<dbReference type="PANTHER" id="PTHR31293">
    <property type="entry name" value="RNI-LIKE SUPERFAMILY PROTEIN"/>
    <property type="match status" value="1"/>
</dbReference>
<sequence>MDEPDQPSNRPSSSSAAPQAHVAQAGAASMAQTDINNLSSFESSTGGDKLQIGDVNVSNDPSAGVKKQKTADLLSILPDEIIADIFSYFSTKEAYQICLRLSRRYRHLWTLVPVLHFDINEFLPDELQMLLSLMEEELRPYEEMFVNFVTYVLENHAHFAVDAFTLKWKQDEGDPTPATAWLETVGALWKPKFLFIRILAEDGFELPDSIFTCDSLEELVLNLDSDGVNPNPVNLPCLKRLTLDTMMITDEVMQKFLLNLPALEVLVLDFCHLYFPVISSGTLKRLVIDGLCWDDANPPDFLVSIPSPLFLKVCSLVMRKLNFKELQSLAEAQINLKQLSVVEPSFLMGISNVTSLELVLTESCLKV</sequence>
<evidence type="ECO:0008006" key="6">
    <source>
        <dbReference type="Google" id="ProtNLM"/>
    </source>
</evidence>
<evidence type="ECO:0000259" key="2">
    <source>
        <dbReference type="Pfam" id="PF00646"/>
    </source>
</evidence>
<dbReference type="SUPFAM" id="SSF52047">
    <property type="entry name" value="RNI-like"/>
    <property type="match status" value="1"/>
</dbReference>
<gene>
    <name evidence="4" type="ORF">LUZ63_015492</name>
</gene>
<proteinExistence type="predicted"/>
<feature type="domain" description="F-box" evidence="2">
    <location>
        <begin position="74"/>
        <end position="114"/>
    </location>
</feature>
<evidence type="ECO:0000313" key="4">
    <source>
        <dbReference type="EMBL" id="KAJ1691337.1"/>
    </source>
</evidence>
<dbReference type="Proteomes" id="UP001151287">
    <property type="component" value="Unassembled WGS sequence"/>
</dbReference>
<name>A0A9Q0CCE4_9POAL</name>
<dbReference type="Gene3D" id="3.80.10.10">
    <property type="entry name" value="Ribonuclease Inhibitor"/>
    <property type="match status" value="1"/>
</dbReference>